<dbReference type="PROSITE" id="PS50110">
    <property type="entry name" value="RESPONSE_REGULATORY"/>
    <property type="match status" value="1"/>
</dbReference>
<dbReference type="Proteomes" id="UP000470302">
    <property type="component" value="Unassembled WGS sequence"/>
</dbReference>
<evidence type="ECO:0000313" key="7">
    <source>
        <dbReference type="EMBL" id="MYM87446.1"/>
    </source>
</evidence>
<dbReference type="InterPro" id="IPR016032">
    <property type="entry name" value="Sig_transdc_resp-reg_C-effctor"/>
</dbReference>
<dbReference type="Gene3D" id="3.40.50.2300">
    <property type="match status" value="1"/>
</dbReference>
<protein>
    <submittedName>
        <fullName evidence="7">Response regulator</fullName>
    </submittedName>
</protein>
<dbReference type="EMBL" id="WWCW01000024">
    <property type="protein sequence ID" value="MYM87446.1"/>
    <property type="molecule type" value="Genomic_DNA"/>
</dbReference>
<feature type="modified residue" description="4-aspartylphosphate" evidence="4">
    <location>
        <position position="58"/>
    </location>
</feature>
<feature type="domain" description="HTH luxR-type" evidence="5">
    <location>
        <begin position="232"/>
        <end position="297"/>
    </location>
</feature>
<dbReference type="SUPFAM" id="SSF52172">
    <property type="entry name" value="CheY-like"/>
    <property type="match status" value="1"/>
</dbReference>
<dbReference type="InterPro" id="IPR000792">
    <property type="entry name" value="Tscrpt_reg_LuxR_C"/>
</dbReference>
<dbReference type="PROSITE" id="PS50043">
    <property type="entry name" value="HTH_LUXR_2"/>
    <property type="match status" value="1"/>
</dbReference>
<dbReference type="PRINTS" id="PR00038">
    <property type="entry name" value="HTHLUXR"/>
</dbReference>
<name>A0A845G347_9BURK</name>
<dbReference type="SUPFAM" id="SSF46894">
    <property type="entry name" value="C-terminal effector domain of the bipartite response regulators"/>
    <property type="match status" value="1"/>
</dbReference>
<dbReference type="GO" id="GO:0006355">
    <property type="term" value="P:regulation of DNA-templated transcription"/>
    <property type="evidence" value="ECO:0007669"/>
    <property type="project" value="InterPro"/>
</dbReference>
<dbReference type="SMART" id="SM00421">
    <property type="entry name" value="HTH_LUXR"/>
    <property type="match status" value="1"/>
</dbReference>
<evidence type="ECO:0000259" key="6">
    <source>
        <dbReference type="PROSITE" id="PS50110"/>
    </source>
</evidence>
<reference evidence="7 8" key="1">
    <citation type="submission" date="2020-01" db="EMBL/GenBank/DDBJ databases">
        <title>Novel species isolated from a subtropical stream in China.</title>
        <authorList>
            <person name="Lu H."/>
        </authorList>
    </citation>
    <scope>NUCLEOTIDE SEQUENCE [LARGE SCALE GENOMIC DNA]</scope>
    <source>
        <strain evidence="7 8">FT82W</strain>
    </source>
</reference>
<evidence type="ECO:0000259" key="5">
    <source>
        <dbReference type="PROSITE" id="PS50043"/>
    </source>
</evidence>
<dbReference type="PANTHER" id="PTHR43214">
    <property type="entry name" value="TWO-COMPONENT RESPONSE REGULATOR"/>
    <property type="match status" value="1"/>
</dbReference>
<keyword evidence="3" id="KW-0804">Transcription</keyword>
<dbReference type="InterPro" id="IPR001789">
    <property type="entry name" value="Sig_transdc_resp-reg_receiver"/>
</dbReference>
<dbReference type="Pfam" id="PF00072">
    <property type="entry name" value="Response_reg"/>
    <property type="match status" value="1"/>
</dbReference>
<dbReference type="RefSeq" id="WP_161096590.1">
    <property type="nucleotide sequence ID" value="NZ_WWCW01000024.1"/>
</dbReference>
<dbReference type="Gene3D" id="1.10.10.10">
    <property type="entry name" value="Winged helix-like DNA-binding domain superfamily/Winged helix DNA-binding domain"/>
    <property type="match status" value="1"/>
</dbReference>
<accession>A0A845G347</accession>
<evidence type="ECO:0000256" key="1">
    <source>
        <dbReference type="ARBA" id="ARBA00023015"/>
    </source>
</evidence>
<dbReference type="GO" id="GO:0003677">
    <property type="term" value="F:DNA binding"/>
    <property type="evidence" value="ECO:0007669"/>
    <property type="project" value="UniProtKB-KW"/>
</dbReference>
<evidence type="ECO:0000256" key="3">
    <source>
        <dbReference type="ARBA" id="ARBA00023163"/>
    </source>
</evidence>
<gene>
    <name evidence="7" type="ORF">GTP91_09670</name>
</gene>
<keyword evidence="2" id="KW-0238">DNA-binding</keyword>
<dbReference type="CDD" id="cd06170">
    <property type="entry name" value="LuxR_C_like"/>
    <property type="match status" value="1"/>
</dbReference>
<dbReference type="PANTHER" id="PTHR43214:SF44">
    <property type="entry name" value="TWO-COMPONENT RESPONSE REGULATOR"/>
    <property type="match status" value="1"/>
</dbReference>
<dbReference type="SMART" id="SM00448">
    <property type="entry name" value="REC"/>
    <property type="match status" value="1"/>
</dbReference>
<dbReference type="GO" id="GO:0000160">
    <property type="term" value="P:phosphorelay signal transduction system"/>
    <property type="evidence" value="ECO:0007669"/>
    <property type="project" value="InterPro"/>
</dbReference>
<dbReference type="AlphaFoldDB" id="A0A845G347"/>
<dbReference type="InterPro" id="IPR039420">
    <property type="entry name" value="WalR-like"/>
</dbReference>
<feature type="domain" description="Response regulatory" evidence="6">
    <location>
        <begin position="9"/>
        <end position="125"/>
    </location>
</feature>
<sequence length="317" mass="34413">MNFNTDRAVVLVVDDVPENLAVLHDALDESGYTVLVANNGATALQRAAEAQPDIILLDAVMPGMDGFETCRHLKANLATRHIPVVFMTGLTEAEHVVAAFAAGGNDYVSKPVRTSEVLVRIAAHMQTARLMDQARSALDAFGNAVIAMTPSDGKIVWQTPLARTLMQGYAVDTELTDWLAATQLAHSQGQAHPPLTLQRASRRLIFSAAEFSENEQWMIVLREESDSAQIEKLMASFKLTQRESEVLNWVIKGKTNRDIGDILGTSPRTVNKHLEHVFVKLGVETRTSAAAVAMGKLRVRTTADASPVESPAGAPPR</sequence>
<evidence type="ECO:0000256" key="2">
    <source>
        <dbReference type="ARBA" id="ARBA00023125"/>
    </source>
</evidence>
<dbReference type="InterPro" id="IPR036388">
    <property type="entry name" value="WH-like_DNA-bd_sf"/>
</dbReference>
<comment type="caution">
    <text evidence="7">The sequence shown here is derived from an EMBL/GenBank/DDBJ whole genome shotgun (WGS) entry which is preliminary data.</text>
</comment>
<dbReference type="Pfam" id="PF00196">
    <property type="entry name" value="GerE"/>
    <property type="match status" value="1"/>
</dbReference>
<keyword evidence="4" id="KW-0597">Phosphoprotein</keyword>
<evidence type="ECO:0000256" key="4">
    <source>
        <dbReference type="PROSITE-ProRule" id="PRU00169"/>
    </source>
</evidence>
<organism evidence="7 8">
    <name type="scientific">Duganella vulcania</name>
    <dbReference type="NCBI Taxonomy" id="2692166"/>
    <lineage>
        <taxon>Bacteria</taxon>
        <taxon>Pseudomonadati</taxon>
        <taxon>Pseudomonadota</taxon>
        <taxon>Betaproteobacteria</taxon>
        <taxon>Burkholderiales</taxon>
        <taxon>Oxalobacteraceae</taxon>
        <taxon>Telluria group</taxon>
        <taxon>Duganella</taxon>
    </lineage>
</organism>
<dbReference type="InterPro" id="IPR011006">
    <property type="entry name" value="CheY-like_superfamily"/>
</dbReference>
<proteinExistence type="predicted"/>
<evidence type="ECO:0000313" key="8">
    <source>
        <dbReference type="Proteomes" id="UP000470302"/>
    </source>
</evidence>
<dbReference type="FunFam" id="1.10.10.10:FF:000153">
    <property type="entry name" value="LuxR family transcriptional regulator"/>
    <property type="match status" value="1"/>
</dbReference>
<keyword evidence="1" id="KW-0805">Transcription regulation</keyword>
<dbReference type="CDD" id="cd19920">
    <property type="entry name" value="REC_PA4781-like"/>
    <property type="match status" value="1"/>
</dbReference>